<gene>
    <name evidence="2" type="ordered locus">RPD_3239</name>
</gene>
<protein>
    <submittedName>
        <fullName evidence="2">Uncharacterized protein</fullName>
    </submittedName>
</protein>
<keyword evidence="1" id="KW-0812">Transmembrane</keyword>
<dbReference type="AlphaFoldDB" id="Q134M5"/>
<name>Q134M5_RHOPS</name>
<dbReference type="KEGG" id="rpd:RPD_3239"/>
<keyword evidence="1" id="KW-1133">Transmembrane helix</keyword>
<accession>Q134M5</accession>
<feature type="transmembrane region" description="Helical" evidence="1">
    <location>
        <begin position="37"/>
        <end position="58"/>
    </location>
</feature>
<evidence type="ECO:0000313" key="2">
    <source>
        <dbReference type="EMBL" id="ABE40464.1"/>
    </source>
</evidence>
<dbReference type="HOGENOM" id="CLU_2438835_0_0_5"/>
<sequence>MSTIILDYLFAKYPHYLGARQATATRPGRGDTMTGEVFAFVIFLFLCSAFLIGLMLQYARRIHRLRNMVSVLSRVNELVPQHAPAPRKDV</sequence>
<proteinExistence type="predicted"/>
<dbReference type="BioCyc" id="RPAL316057:RPD_RS16275-MONOMER"/>
<reference evidence="2 3" key="1">
    <citation type="submission" date="2006-03" db="EMBL/GenBank/DDBJ databases">
        <title>Complete sequence of Rhodopseudomonas palustris BisB5.</title>
        <authorList>
            <consortium name="US DOE Joint Genome Institute"/>
            <person name="Copeland A."/>
            <person name="Lucas S."/>
            <person name="Lapidus A."/>
            <person name="Barry K."/>
            <person name="Detter J.C."/>
            <person name="Glavina del Rio T."/>
            <person name="Hammon N."/>
            <person name="Israni S."/>
            <person name="Dalin E."/>
            <person name="Tice H."/>
            <person name="Pitluck S."/>
            <person name="Chain P."/>
            <person name="Malfatti S."/>
            <person name="Shin M."/>
            <person name="Vergez L."/>
            <person name="Schmutz J."/>
            <person name="Larimer F."/>
            <person name="Land M."/>
            <person name="Hauser L."/>
            <person name="Pelletier D.A."/>
            <person name="Kyrpides N."/>
            <person name="Lykidis A."/>
            <person name="Oda Y."/>
            <person name="Harwood C.S."/>
            <person name="Richardson P."/>
        </authorList>
    </citation>
    <scope>NUCLEOTIDE SEQUENCE [LARGE SCALE GENOMIC DNA]</scope>
    <source>
        <strain evidence="2 3">BisB5</strain>
    </source>
</reference>
<evidence type="ECO:0000313" key="3">
    <source>
        <dbReference type="Proteomes" id="UP000001818"/>
    </source>
</evidence>
<evidence type="ECO:0000256" key="1">
    <source>
        <dbReference type="SAM" id="Phobius"/>
    </source>
</evidence>
<keyword evidence="1" id="KW-0472">Membrane</keyword>
<dbReference type="Proteomes" id="UP000001818">
    <property type="component" value="Chromosome"/>
</dbReference>
<organism evidence="2 3">
    <name type="scientific">Rhodopseudomonas palustris (strain BisB5)</name>
    <dbReference type="NCBI Taxonomy" id="316057"/>
    <lineage>
        <taxon>Bacteria</taxon>
        <taxon>Pseudomonadati</taxon>
        <taxon>Pseudomonadota</taxon>
        <taxon>Alphaproteobacteria</taxon>
        <taxon>Hyphomicrobiales</taxon>
        <taxon>Nitrobacteraceae</taxon>
        <taxon>Rhodopseudomonas</taxon>
    </lineage>
</organism>
<dbReference type="EMBL" id="CP000283">
    <property type="protein sequence ID" value="ABE40464.1"/>
    <property type="molecule type" value="Genomic_DNA"/>
</dbReference>